<proteinExistence type="predicted"/>
<dbReference type="EMBL" id="GBRH01165790">
    <property type="protein sequence ID" value="JAE32106.1"/>
    <property type="molecule type" value="Transcribed_RNA"/>
</dbReference>
<reference evidence="2" key="1">
    <citation type="submission" date="2014-09" db="EMBL/GenBank/DDBJ databases">
        <authorList>
            <person name="Magalhaes I.L.F."/>
            <person name="Oliveira U."/>
            <person name="Santos F.R."/>
            <person name="Vidigal T.H.D.A."/>
            <person name="Brescovit A.D."/>
            <person name="Santos A.J."/>
        </authorList>
    </citation>
    <scope>NUCLEOTIDE SEQUENCE</scope>
    <source>
        <tissue evidence="2">Shoot tissue taken approximately 20 cm above the soil surface</tissue>
    </source>
</reference>
<dbReference type="AlphaFoldDB" id="A0A0A9HBB7"/>
<name>A0A0A9HBB7_ARUDO</name>
<feature type="region of interest" description="Disordered" evidence="1">
    <location>
        <begin position="1"/>
        <end position="42"/>
    </location>
</feature>
<evidence type="ECO:0000313" key="2">
    <source>
        <dbReference type="EMBL" id="JAE32106.1"/>
    </source>
</evidence>
<reference evidence="2" key="2">
    <citation type="journal article" date="2015" name="Data Brief">
        <title>Shoot transcriptome of the giant reed, Arundo donax.</title>
        <authorList>
            <person name="Barrero R.A."/>
            <person name="Guerrero F.D."/>
            <person name="Moolhuijzen P."/>
            <person name="Goolsby J.A."/>
            <person name="Tidwell J."/>
            <person name="Bellgard S.E."/>
            <person name="Bellgard M.I."/>
        </authorList>
    </citation>
    <scope>NUCLEOTIDE SEQUENCE</scope>
    <source>
        <tissue evidence="2">Shoot tissue taken approximately 20 cm above the soil surface</tissue>
    </source>
</reference>
<sequence length="99" mass="10745">MPQNGSKSVQSTKGKMIISDNNKGCRPFSTPEDYPDLTADGLNQRAPKIDTSINDTPTQCSVSLLRLSPLGFAIFVQPSLVSQRVRVHVLLPLPPKTLA</sequence>
<accession>A0A0A9HBB7</accession>
<feature type="compositionally biased region" description="Polar residues" evidence="1">
    <location>
        <begin position="1"/>
        <end position="13"/>
    </location>
</feature>
<evidence type="ECO:0000256" key="1">
    <source>
        <dbReference type="SAM" id="MobiDB-lite"/>
    </source>
</evidence>
<protein>
    <submittedName>
        <fullName evidence="2">Uncharacterized protein</fullName>
    </submittedName>
</protein>
<organism evidence="2">
    <name type="scientific">Arundo donax</name>
    <name type="common">Giant reed</name>
    <name type="synonym">Donax arundinaceus</name>
    <dbReference type="NCBI Taxonomy" id="35708"/>
    <lineage>
        <taxon>Eukaryota</taxon>
        <taxon>Viridiplantae</taxon>
        <taxon>Streptophyta</taxon>
        <taxon>Embryophyta</taxon>
        <taxon>Tracheophyta</taxon>
        <taxon>Spermatophyta</taxon>
        <taxon>Magnoliopsida</taxon>
        <taxon>Liliopsida</taxon>
        <taxon>Poales</taxon>
        <taxon>Poaceae</taxon>
        <taxon>PACMAD clade</taxon>
        <taxon>Arundinoideae</taxon>
        <taxon>Arundineae</taxon>
        <taxon>Arundo</taxon>
    </lineage>
</organism>